<evidence type="ECO:0000313" key="1">
    <source>
        <dbReference type="EMBL" id="MBA4454731.1"/>
    </source>
</evidence>
<feature type="non-terminal residue" evidence="1">
    <location>
        <position position="1"/>
    </location>
</feature>
<evidence type="ECO:0000313" key="2">
    <source>
        <dbReference type="Proteomes" id="UP000526786"/>
    </source>
</evidence>
<comment type="caution">
    <text evidence="1">The sequence shown here is derived from an EMBL/GenBank/DDBJ whole genome shotgun (WGS) entry which is preliminary data.</text>
</comment>
<sequence>IQERLTKNIADELFAQGVKGVVVLADAEHLCMRMRGVRNDATLTSSAYRGIFENKEEKESIMAMIRKRPSTSSF</sequence>
<gene>
    <name evidence="1" type="ORF">H2B05_07325</name>
</gene>
<dbReference type="EMBL" id="JACENC010000285">
    <property type="protein sequence ID" value="MBA4454731.1"/>
    <property type="molecule type" value="Genomic_DNA"/>
</dbReference>
<organism evidence="1 2">
    <name type="scientific">Candidatus Nitrosomaritimum aestuariumsis</name>
    <dbReference type="NCBI Taxonomy" id="3342354"/>
    <lineage>
        <taxon>Archaea</taxon>
        <taxon>Nitrososphaerota</taxon>
        <taxon>Nitrososphaeria</taxon>
        <taxon>Nitrosopumilales</taxon>
        <taxon>Nitrosopumilaceae</taxon>
        <taxon>Candidatus Nitrosomaritimum</taxon>
    </lineage>
</organism>
<protein>
    <submittedName>
        <fullName evidence="1">GTP cyclohydrolase I</fullName>
    </submittedName>
</protein>
<proteinExistence type="predicted"/>
<name>A0AC60W5G5_9ARCH</name>
<reference evidence="1 2" key="1">
    <citation type="journal article" date="2020" name="Appl. Environ. Microbiol.">
        <title>Genomic Characteristics of a Novel Species of Ammonia-Oxidizing Archaea from the Jiulong River Estuary.</title>
        <authorList>
            <person name="Zou D."/>
            <person name="Wan R."/>
            <person name="Han L."/>
            <person name="Xu M.N."/>
            <person name="Liu Y."/>
            <person name="Liu H."/>
            <person name="Kao S.J."/>
            <person name="Li M."/>
        </authorList>
    </citation>
    <scope>NUCLEOTIDE SEQUENCE [LARGE SCALE GENOMIC DNA]</scope>
    <source>
        <strain evidence="1">W2bin3</strain>
    </source>
</reference>
<dbReference type="Proteomes" id="UP000526786">
    <property type="component" value="Unassembled WGS sequence"/>
</dbReference>
<accession>A0AC60W5G5</accession>